<feature type="region of interest" description="Disordered" evidence="1">
    <location>
        <begin position="741"/>
        <end position="774"/>
    </location>
</feature>
<feature type="compositionally biased region" description="Basic and acidic residues" evidence="1">
    <location>
        <begin position="1221"/>
        <end position="1231"/>
    </location>
</feature>
<evidence type="ECO:0000313" key="3">
    <source>
        <dbReference type="Proteomes" id="UP000244488"/>
    </source>
</evidence>
<feature type="region of interest" description="Disordered" evidence="1">
    <location>
        <begin position="2317"/>
        <end position="2348"/>
    </location>
</feature>
<feature type="compositionally biased region" description="Basic and acidic residues" evidence="1">
    <location>
        <begin position="1013"/>
        <end position="1031"/>
    </location>
</feature>
<dbReference type="Proteomes" id="UP000244488">
    <property type="component" value="Unassembled WGS sequence"/>
</dbReference>
<proteinExistence type="predicted"/>
<feature type="region of interest" description="Disordered" evidence="1">
    <location>
        <begin position="1646"/>
        <end position="1677"/>
    </location>
</feature>
<reference evidence="2 3" key="1">
    <citation type="journal article" date="2016" name="Nat. Commun.">
        <title>Local admixture of amplified and diversified secreted pathogenesis determinants shapes mosaic Toxoplasma gondii genomes.</title>
        <authorList>
            <person name="Lorenzi H."/>
            <person name="Khan A."/>
            <person name="Behnke M.S."/>
            <person name="Namasivayam S."/>
            <person name="Swapna L.S."/>
            <person name="Hadjithomas M."/>
            <person name="Karamycheva S."/>
            <person name="Pinney D."/>
            <person name="Brunk B.P."/>
            <person name="Ajioka J.W."/>
            <person name="Ajzenberg D."/>
            <person name="Boothroyd J.C."/>
            <person name="Boyle J.P."/>
            <person name="Darde M.L."/>
            <person name="Diaz-Miranda M.A."/>
            <person name="Dubey J.P."/>
            <person name="Fritz H.M."/>
            <person name="Gennari S.M."/>
            <person name="Gregory B.D."/>
            <person name="Kim K."/>
            <person name="Saeij J.P."/>
            <person name="Su C."/>
            <person name="White M.W."/>
            <person name="Zhu X.Q."/>
            <person name="Howe D.K."/>
            <person name="Rosenthal B.M."/>
            <person name="Grigg M.E."/>
            <person name="Parkinson J."/>
            <person name="Liu L."/>
            <person name="Kissinger J.C."/>
            <person name="Roos D.S."/>
            <person name="Sibley L.D."/>
        </authorList>
    </citation>
    <scope>NUCLEOTIDE SEQUENCE [LARGE SCALE GENOMIC DNA]</scope>
    <source>
        <strain evidence="2 3">TgCATBr9</strain>
    </source>
</reference>
<feature type="region of interest" description="Disordered" evidence="1">
    <location>
        <begin position="999"/>
        <end position="1033"/>
    </location>
</feature>
<organism evidence="2 3">
    <name type="scientific">Toxoplasma gondii TgCATBr9</name>
    <dbReference type="NCBI Taxonomy" id="943120"/>
    <lineage>
        <taxon>Eukaryota</taxon>
        <taxon>Sar</taxon>
        <taxon>Alveolata</taxon>
        <taxon>Apicomplexa</taxon>
        <taxon>Conoidasida</taxon>
        <taxon>Coccidia</taxon>
        <taxon>Eucoccidiorida</taxon>
        <taxon>Eimeriorina</taxon>
        <taxon>Sarcocystidae</taxon>
        <taxon>Toxoplasma</taxon>
    </lineage>
</organism>
<sequence length="2419" mass="257883">MPWMPSISYRLAGVAGDVPLASNGSWTASVLSHGGVVRRQSLGCMNSVDVLIRDHFEWPILPPEPGVRSFPCLSFLASRRQLRRVRGVYLTKGSRDCIRSSNGRRGTTGVEPRSPSPSSAKSRRRPCDARKIRLRFLCESTADLPTWLPSVEGDLSSLALAHPRSRDLFALSAVASACRFASSAAPAYVSSAPSMSPVGGKNSLQPMSENELLRLLKSLSVSPSYRSHGRGGPKRFFAAGTTVCTPLGSPRLASQNVSECLRRSLVFHLEHSPHVFFSILHLYAASSLPPGDWLLRLPTILAKDPRRIHSLPAKELALSLHAISRLWLSAGWRPDHGGGGLDSSAEKRATAKTCRSRHPHRPRENGGEKFGGTQRLPARQDSNPMRGEGKTDCSDNIQGIHSESSSRDASCLSDVWESDATDPHELSLKPGSPWLWIFRAFEEACTSCLLRQLAHSRNHIVGWTARQSYAKNQDGNGPTMCSGFASLRPSGSSGTAVPSEVETERESCHLSRKACASSSFVPPSLSPNLSRLKASESFFAARRLPSPVDWTDDFQAAARGRREETPNLGSFPPARKAGFETVCDPYTRSMVTAPPHLLLPQDLSMFLSSLLSLGVRPSAPFLAAACCYVFVYAPHFPPQALVLAAYNICRTVSLSPSGRAFVSLEHEGFASSLDHASSHQTNLIRLLLTQSIAVSPRFPEVAGGCVSASSPSVFPPSLPSSGVCSSVSGFSDVSLSPQFPSSPAAKGVPPSVPPGSHGHSGRMSPHASAQGSPPRFASPLQLLAAALLGEMAAKSSTLKAVDWCCGLQALHLLSSLISPLSAIRGISLSPVKDSSRYPLNLSCSSLSDASAHHTQSPSSFGSFLTGEPGFPSFSPFGLTRASLSSESVSPLAEAPLFRDSKFSSLQHETVRAALDLAAHVAQTPGGQQSLFGLANRGSTSAPPEALQALLRLLPPQIQDFPATSLSNTALAVSRLHKILNLLSPQSSTDAAFPGAFEPALSLRPGSRKSPANRIEEGRSSLDSQPRMHDGESPPSVAALFAPVYIQLCRRSRQLIRERPGLPLVSCVILLSSLVDGLRALKTGSSPPSVFPDTFGLSSISVDSSPDAVPQLSFRTTPRVSALESHLEAEILSVFSATVPLLLSPAAVLSRSSRATSSPDHTATGSVSAVAELYPKCQHGAATHSFSARHEPLRLAWDPVPRDLVDLVGSLSFMIARVRESSRKSTPEHCRNDAVAPSPSPSQTASIEDLQLLLMACSTHVVEALSGVASSCRSSASVSFADPDSSEQQSFSFSQVANSRSLPGSSRRPAAVLTPRDVSTIALHLRRCDGLTPALFRAFSNFLADRKGHSLFTGTDFCCFLEALVRLDLPGASALEENLKRRYETRADSGEAPLFPKTKVFAAACGERQETGIGGTLASSGKHRAVDAPLEREAARLSVHLLDGVLPTTISRFDARALSSFALWLGHHFQSLQIFDQSGVPGAVSRELSTEARNSSAVAASFPLSTALGSSWSSLEASNCSTHFHELNPLPALSLVATRGQLERAANVLLKEVARRCMTSVSTPDFSHSSSSSSLFSEGRSYTALLCGLCKLPRAIVVSSLSVSPGKPRLREASDSRGDTQAAGEQSARASFTSESPCLAMCGVSPLSPSRPGRTAEASAGFSRDQSPGRGTLSCGSALPPSADGTWSAILRVLLDPARVKAFLSSPRTTDAEFADFLWAVRHLPLLPASARVPSSSFPSLPSSCVYHTPSPPPWFSSSSSEASPADDDEALRGLSDLREDLLKLALGSLGASGADQGSSSVSAASDASLQAPAALSLRVCQLPAPLAASTRMQRLRRDPEALSRVFFYTVLLGATSEEVLSLFYPALLSCLASTSHRHASLDFAAPVEATKTPFLQQRVLKPAAFVLSALRTFPNTSRRLREQKLAVCAAALSFLSFSCSSSSSDWASSSMSCASFPSPLSPLPNPAACVHGTPGPLTGVPVALDYGRMIEAALAAAAEQRVNEPAEALAALSRSFLRWALNQAALTPGASGKHVPQETPALTSGWRSLVVRVAVALRSLNFSCALFLLPLLSPISHSLSAVSCSSFQPRKHAENATSWTRTCANGVFTPRLKATPQAPVPGSILSSSALPPAVFPQLSELLLCIVCAAGPHVRRELQKVERRGKGDARKERNEEGESVKIQKHSSNPSSVSPRPPVVVPEFEGGSDDRSDICLIHKLYFGEATVGLLQTLLELHASSLGSQTNDVQRRLVFLSLFLILQDAVSLGLALPLDYVRLLHALSMSVALDGRKGATGHETFSPSAAQAAALSKEATLFSQTGNLQSEERPDETWNLNFPGAGSAEKPESSALHKEVLTVTQRLVQHGRWPEESEDRREKASVLNEVEWSLDDEVRDQEERTVVAEARLGRLYYIDILVTGNR</sequence>
<feature type="compositionally biased region" description="Basic and acidic residues" evidence="1">
    <location>
        <begin position="2158"/>
        <end position="2180"/>
    </location>
</feature>
<dbReference type="EMBL" id="AFHV02000769">
    <property type="protein sequence ID" value="PUA90807.1"/>
    <property type="molecule type" value="Genomic_DNA"/>
</dbReference>
<feature type="region of interest" description="Disordered" evidence="1">
    <location>
        <begin position="2158"/>
        <end position="2198"/>
    </location>
</feature>
<feature type="region of interest" description="Disordered" evidence="1">
    <location>
        <begin position="338"/>
        <end position="406"/>
    </location>
</feature>
<feature type="compositionally biased region" description="Polar residues" evidence="1">
    <location>
        <begin position="394"/>
        <end position="403"/>
    </location>
</feature>
<gene>
    <name evidence="2" type="ORF">TGBR9_249490</name>
</gene>
<evidence type="ECO:0000313" key="2">
    <source>
        <dbReference type="EMBL" id="PUA90807.1"/>
    </source>
</evidence>
<evidence type="ECO:0000256" key="1">
    <source>
        <dbReference type="SAM" id="MobiDB-lite"/>
    </source>
</evidence>
<comment type="caution">
    <text evidence="2">The sequence shown here is derived from an EMBL/GenBank/DDBJ whole genome shotgun (WGS) entry which is preliminary data.</text>
</comment>
<feature type="region of interest" description="Disordered" evidence="1">
    <location>
        <begin position="1604"/>
        <end position="1630"/>
    </location>
</feature>
<feature type="region of interest" description="Disordered" evidence="1">
    <location>
        <begin position="1221"/>
        <end position="1242"/>
    </location>
</feature>
<feature type="compositionally biased region" description="Basic and acidic residues" evidence="1">
    <location>
        <begin position="1608"/>
        <end position="1617"/>
    </location>
</feature>
<dbReference type="VEuPathDB" id="ToxoDB:TGBR9_249490"/>
<feature type="region of interest" description="Disordered" evidence="1">
    <location>
        <begin position="96"/>
        <end position="126"/>
    </location>
</feature>
<name>A0A2T6IZP2_TOXGO</name>
<accession>A0A2T6IZP2</accession>
<feature type="compositionally biased region" description="Low complexity" evidence="1">
    <location>
        <begin position="741"/>
        <end position="757"/>
    </location>
</feature>
<protein>
    <submittedName>
        <fullName evidence="2">Uncharacterized protein</fullName>
    </submittedName>
</protein>